<gene>
    <name evidence="5" type="ORF">NYR02_13930</name>
</gene>
<dbReference type="Gene3D" id="3.40.50.880">
    <property type="match status" value="1"/>
</dbReference>
<dbReference type="SUPFAM" id="SSF52317">
    <property type="entry name" value="Class I glutamine amidotransferase-like"/>
    <property type="match status" value="1"/>
</dbReference>
<dbReference type="SUPFAM" id="SSF46689">
    <property type="entry name" value="Homeodomain-like"/>
    <property type="match status" value="2"/>
</dbReference>
<dbReference type="RefSeq" id="WP_260976959.1">
    <property type="nucleotide sequence ID" value="NZ_JAOANI010000022.1"/>
</dbReference>
<dbReference type="PROSITE" id="PS01124">
    <property type="entry name" value="HTH_ARAC_FAMILY_2"/>
    <property type="match status" value="1"/>
</dbReference>
<dbReference type="Pfam" id="PF01965">
    <property type="entry name" value="DJ-1_PfpI"/>
    <property type="match status" value="1"/>
</dbReference>
<dbReference type="Gene3D" id="1.10.10.60">
    <property type="entry name" value="Homeodomain-like"/>
    <property type="match status" value="2"/>
</dbReference>
<dbReference type="InterPro" id="IPR018060">
    <property type="entry name" value="HTH_AraC"/>
</dbReference>
<dbReference type="CDD" id="cd03138">
    <property type="entry name" value="GATase1_AraC_2"/>
    <property type="match status" value="1"/>
</dbReference>
<dbReference type="GO" id="GO:0003700">
    <property type="term" value="F:DNA-binding transcription factor activity"/>
    <property type="evidence" value="ECO:0007669"/>
    <property type="project" value="InterPro"/>
</dbReference>
<evidence type="ECO:0000313" key="5">
    <source>
        <dbReference type="EMBL" id="MCT7360116.1"/>
    </source>
</evidence>
<protein>
    <submittedName>
        <fullName evidence="5">Helix-turn-helix domain-containing protein</fullName>
    </submittedName>
</protein>
<keyword evidence="6" id="KW-1185">Reference proteome</keyword>
<reference evidence="5" key="1">
    <citation type="journal article" date="2022" name="Front. Microbiol.">
        <title>Genome-based taxonomic rearrangement of Oceanobacter-related bacteria including the description of Thalassolituus hydrocarbonoclasticus sp. nov. and Thalassolituus pacificus sp. nov. and emended description of the genus Thalassolituus.</title>
        <authorList>
            <person name="Dong C."/>
            <person name="Wei L."/>
            <person name="Wang J."/>
            <person name="Lai Q."/>
            <person name="Huang Z."/>
            <person name="Shao Z."/>
        </authorList>
    </citation>
    <scope>NUCLEOTIDE SEQUENCE</scope>
    <source>
        <strain evidence="5">59MF3M-4</strain>
    </source>
</reference>
<dbReference type="EMBL" id="JAOANI010000022">
    <property type="protein sequence ID" value="MCT7360116.1"/>
    <property type="molecule type" value="Genomic_DNA"/>
</dbReference>
<evidence type="ECO:0000313" key="6">
    <source>
        <dbReference type="Proteomes" id="UP001147830"/>
    </source>
</evidence>
<dbReference type="InterPro" id="IPR052158">
    <property type="entry name" value="INH-QAR"/>
</dbReference>
<feature type="domain" description="HTH araC/xylS-type" evidence="4">
    <location>
        <begin position="217"/>
        <end position="315"/>
    </location>
</feature>
<evidence type="ECO:0000256" key="3">
    <source>
        <dbReference type="ARBA" id="ARBA00023163"/>
    </source>
</evidence>
<keyword evidence="3" id="KW-0804">Transcription</keyword>
<dbReference type="PANTHER" id="PTHR43130:SF11">
    <property type="entry name" value="TRANSCRIPTIONAL REGULATORY PROTEIN"/>
    <property type="match status" value="1"/>
</dbReference>
<comment type="caution">
    <text evidence="5">The sequence shown here is derived from an EMBL/GenBank/DDBJ whole genome shotgun (WGS) entry which is preliminary data.</text>
</comment>
<keyword evidence="2" id="KW-0238">DNA-binding</keyword>
<dbReference type="Proteomes" id="UP001147830">
    <property type="component" value="Unassembled WGS sequence"/>
</dbReference>
<dbReference type="Pfam" id="PF12833">
    <property type="entry name" value="HTH_18"/>
    <property type="match status" value="1"/>
</dbReference>
<dbReference type="AlphaFoldDB" id="A0A9X2WH95"/>
<dbReference type="SMART" id="SM00342">
    <property type="entry name" value="HTH_ARAC"/>
    <property type="match status" value="1"/>
</dbReference>
<name>A0A9X2WH95_9GAMM</name>
<dbReference type="InterPro" id="IPR018062">
    <property type="entry name" value="HTH_AraC-typ_CS"/>
</dbReference>
<keyword evidence="1" id="KW-0805">Transcription regulation</keyword>
<organism evidence="5 6">
    <name type="scientific">Thalassolituus pacificus</name>
    <dbReference type="NCBI Taxonomy" id="2975440"/>
    <lineage>
        <taxon>Bacteria</taxon>
        <taxon>Pseudomonadati</taxon>
        <taxon>Pseudomonadota</taxon>
        <taxon>Gammaproteobacteria</taxon>
        <taxon>Oceanospirillales</taxon>
        <taxon>Oceanospirillaceae</taxon>
        <taxon>Thalassolituus</taxon>
    </lineage>
</organism>
<evidence type="ECO:0000256" key="2">
    <source>
        <dbReference type="ARBA" id="ARBA00023125"/>
    </source>
</evidence>
<proteinExistence type="predicted"/>
<evidence type="ECO:0000259" key="4">
    <source>
        <dbReference type="PROSITE" id="PS01124"/>
    </source>
</evidence>
<dbReference type="InterPro" id="IPR029062">
    <property type="entry name" value="Class_I_gatase-like"/>
</dbReference>
<sequence length="326" mass="36529">MHVTLLLADQCSAASATMAQEIFYAANLFAGQEKPLFELRTVSLDGLPVATSAGQLLSVDGGITDIHQTDLIVIPGFLFSLQQAMPEFDRYRAWLRERYRQGATIATMCNATFLLAESGLADGMRVTTHWAFAGLFRRSFPQVRLDEQQMLCEDGQLISSGGATAVMDLLLHLIRRFASLELAQTCSRYLLIDNVRSVQSPYALWAAPKNHSDQDILKVQNWLDEHFAGALVIDELASRFGFGVRNFKRRFKEATGQAPLAYLQALRIEKAKQLIESTRMTIDSITLAVGYEDSNSFRRLFRQRVGLSPAAYRKQFQPKVRAQPSD</sequence>
<dbReference type="InterPro" id="IPR009057">
    <property type="entry name" value="Homeodomain-like_sf"/>
</dbReference>
<dbReference type="InterPro" id="IPR002818">
    <property type="entry name" value="DJ-1/PfpI"/>
</dbReference>
<evidence type="ECO:0000256" key="1">
    <source>
        <dbReference type="ARBA" id="ARBA00023015"/>
    </source>
</evidence>
<dbReference type="PROSITE" id="PS00041">
    <property type="entry name" value="HTH_ARAC_FAMILY_1"/>
    <property type="match status" value="1"/>
</dbReference>
<reference evidence="5" key="2">
    <citation type="submission" date="2022-08" db="EMBL/GenBank/DDBJ databases">
        <authorList>
            <person name="Dong C."/>
        </authorList>
    </citation>
    <scope>NUCLEOTIDE SEQUENCE</scope>
    <source>
        <strain evidence="5">59MF3M-4</strain>
    </source>
</reference>
<dbReference type="PANTHER" id="PTHR43130">
    <property type="entry name" value="ARAC-FAMILY TRANSCRIPTIONAL REGULATOR"/>
    <property type="match status" value="1"/>
</dbReference>
<accession>A0A9X2WH95</accession>
<dbReference type="GO" id="GO:0043565">
    <property type="term" value="F:sequence-specific DNA binding"/>
    <property type="evidence" value="ECO:0007669"/>
    <property type="project" value="InterPro"/>
</dbReference>